<dbReference type="GO" id="GO:0009116">
    <property type="term" value="P:nucleoside metabolic process"/>
    <property type="evidence" value="ECO:0007669"/>
    <property type="project" value="InterPro"/>
</dbReference>
<dbReference type="EMBL" id="MSFK01000032">
    <property type="protein sequence ID" value="PWY73215.1"/>
    <property type="molecule type" value="Genomic_DNA"/>
</dbReference>
<dbReference type="Pfam" id="PF01048">
    <property type="entry name" value="PNP_UDP_1"/>
    <property type="match status" value="1"/>
</dbReference>
<dbReference type="InterPro" id="IPR000845">
    <property type="entry name" value="Nucleoside_phosphorylase_d"/>
</dbReference>
<organism evidence="3 4">
    <name type="scientific">Aspergillus sclerotioniger CBS 115572</name>
    <dbReference type="NCBI Taxonomy" id="1450535"/>
    <lineage>
        <taxon>Eukaryota</taxon>
        <taxon>Fungi</taxon>
        <taxon>Dikarya</taxon>
        <taxon>Ascomycota</taxon>
        <taxon>Pezizomycotina</taxon>
        <taxon>Eurotiomycetes</taxon>
        <taxon>Eurotiomycetidae</taxon>
        <taxon>Eurotiales</taxon>
        <taxon>Aspergillaceae</taxon>
        <taxon>Aspergillus</taxon>
        <taxon>Aspergillus subgen. Circumdati</taxon>
    </lineage>
</organism>
<evidence type="ECO:0000313" key="3">
    <source>
        <dbReference type="EMBL" id="PWY73215.1"/>
    </source>
</evidence>
<evidence type="ECO:0000313" key="4">
    <source>
        <dbReference type="Proteomes" id="UP000246702"/>
    </source>
</evidence>
<feature type="region of interest" description="Disordered" evidence="1">
    <location>
        <begin position="201"/>
        <end position="225"/>
    </location>
</feature>
<dbReference type="GeneID" id="37116854"/>
<dbReference type="RefSeq" id="XP_025463480.1">
    <property type="nucleotide sequence ID" value="XM_025614711.1"/>
</dbReference>
<gene>
    <name evidence="3" type="ORF">BO94DRAFT_569008</name>
</gene>
<name>A0A317VGY4_9EURO</name>
<comment type="caution">
    <text evidence="3">The sequence shown here is derived from an EMBL/GenBank/DDBJ whole genome shotgun (WGS) entry which is preliminary data.</text>
</comment>
<dbReference type="Proteomes" id="UP000246702">
    <property type="component" value="Unassembled WGS sequence"/>
</dbReference>
<proteinExistence type="predicted"/>
<reference evidence="3 4" key="1">
    <citation type="submission" date="2016-12" db="EMBL/GenBank/DDBJ databases">
        <title>The genomes of Aspergillus section Nigri reveals drivers in fungal speciation.</title>
        <authorList>
            <consortium name="DOE Joint Genome Institute"/>
            <person name="Vesth T.C."/>
            <person name="Nybo J."/>
            <person name="Theobald S."/>
            <person name="Brandl J."/>
            <person name="Frisvad J.C."/>
            <person name="Nielsen K.F."/>
            <person name="Lyhne E.K."/>
            <person name="Kogle M.E."/>
            <person name="Kuo A."/>
            <person name="Riley R."/>
            <person name="Clum A."/>
            <person name="Nolan M."/>
            <person name="Lipzen A."/>
            <person name="Salamov A."/>
            <person name="Henrissat B."/>
            <person name="Wiebenga A."/>
            <person name="De Vries R.P."/>
            <person name="Grigoriev I.V."/>
            <person name="Mortensen U.H."/>
            <person name="Andersen M.R."/>
            <person name="Baker S.E."/>
        </authorList>
    </citation>
    <scope>NUCLEOTIDE SEQUENCE [LARGE SCALE GENOMIC DNA]</scope>
    <source>
        <strain evidence="3 4">CBS 115572</strain>
    </source>
</reference>
<dbReference type="PANTHER" id="PTHR46082">
    <property type="entry name" value="ATP/GTP-BINDING PROTEIN-RELATED"/>
    <property type="match status" value="1"/>
</dbReference>
<dbReference type="InterPro" id="IPR035994">
    <property type="entry name" value="Nucleoside_phosphorylase_sf"/>
</dbReference>
<dbReference type="AlphaFoldDB" id="A0A317VGY4"/>
<protein>
    <submittedName>
        <fullName evidence="3">Purine and uridine phosphorylase</fullName>
    </submittedName>
</protein>
<evidence type="ECO:0000256" key="1">
    <source>
        <dbReference type="SAM" id="MobiDB-lite"/>
    </source>
</evidence>
<dbReference type="STRING" id="1450535.A0A317VGY4"/>
<dbReference type="SUPFAM" id="SSF53167">
    <property type="entry name" value="Purine and uridine phosphorylases"/>
    <property type="match status" value="1"/>
</dbReference>
<sequence length="326" mass="35431">MALTRKSYTVGIVCPKIVEMIPIVAFLDKQHPPLPSHCSTYQDAYTFGCIGNHNVIVAVLPETGNIKAASAVARLKKEFNSIEIGIVVGVAGGIPDTDQFDIRLGDVVVGKATGTNYAAILFDQGKQHPDKFEQTGLLSNPPEFLMTHIEALRLKHERQGDLVENVQQARTQLQLSGTRDCVHQGHPDCKTCPPDKLVNRAYPRQNPPNPPNSPKVHFGPIGSPSALIRDATTREELRRKLGVIAVEMEAAGSAGQLPCLVVRGICDYADSHKNKRWQPYAAATAAAYASERRHGVKRGGGQVPDIQWGVSYEVGLVLSGRDLKAH</sequence>
<dbReference type="PANTHER" id="PTHR46082:SF11">
    <property type="entry name" value="AAA+ ATPASE DOMAIN-CONTAINING PROTEIN-RELATED"/>
    <property type="match status" value="1"/>
</dbReference>
<dbReference type="OrthoDB" id="1577640at2759"/>
<dbReference type="InterPro" id="IPR053137">
    <property type="entry name" value="NLR-like"/>
</dbReference>
<keyword evidence="4" id="KW-1185">Reference proteome</keyword>
<dbReference type="Gene3D" id="3.40.50.1580">
    <property type="entry name" value="Nucleoside phosphorylase domain"/>
    <property type="match status" value="1"/>
</dbReference>
<evidence type="ECO:0000259" key="2">
    <source>
        <dbReference type="Pfam" id="PF01048"/>
    </source>
</evidence>
<dbReference type="GO" id="GO:0003824">
    <property type="term" value="F:catalytic activity"/>
    <property type="evidence" value="ECO:0007669"/>
    <property type="project" value="InterPro"/>
</dbReference>
<feature type="domain" description="Nucleoside phosphorylase" evidence="2">
    <location>
        <begin position="40"/>
        <end position="277"/>
    </location>
</feature>
<accession>A0A317VGY4</accession>